<accession>A0A6C0JJ06</accession>
<protein>
    <submittedName>
        <fullName evidence="2">Uncharacterized protein</fullName>
    </submittedName>
</protein>
<proteinExistence type="predicted"/>
<evidence type="ECO:0000313" key="2">
    <source>
        <dbReference type="EMBL" id="QHU05363.1"/>
    </source>
</evidence>
<sequence>MASKNITIQKMGSDDPTPEAKTGGRKTLKTFPKGIMKKSKFTLKGVTDPSKSPSLKKGMRKHTLRLLTEKGMKKQRKTLKRRISSMSDSKVQEVVRNKGLVLNPKTPPSISRQILDNAVSAGFVSV</sequence>
<organism evidence="2">
    <name type="scientific">viral metagenome</name>
    <dbReference type="NCBI Taxonomy" id="1070528"/>
    <lineage>
        <taxon>unclassified sequences</taxon>
        <taxon>metagenomes</taxon>
        <taxon>organismal metagenomes</taxon>
    </lineage>
</organism>
<feature type="compositionally biased region" description="Polar residues" evidence="1">
    <location>
        <begin position="1"/>
        <end position="10"/>
    </location>
</feature>
<dbReference type="EMBL" id="MN740412">
    <property type="protein sequence ID" value="QHU05363.1"/>
    <property type="molecule type" value="Genomic_DNA"/>
</dbReference>
<dbReference type="AlphaFoldDB" id="A0A6C0JJ06"/>
<name>A0A6C0JJ06_9ZZZZ</name>
<evidence type="ECO:0000256" key="1">
    <source>
        <dbReference type="SAM" id="MobiDB-lite"/>
    </source>
</evidence>
<feature type="region of interest" description="Disordered" evidence="1">
    <location>
        <begin position="1"/>
        <end position="27"/>
    </location>
</feature>
<reference evidence="2" key="1">
    <citation type="journal article" date="2020" name="Nature">
        <title>Giant virus diversity and host interactions through global metagenomics.</title>
        <authorList>
            <person name="Schulz F."/>
            <person name="Roux S."/>
            <person name="Paez-Espino D."/>
            <person name="Jungbluth S."/>
            <person name="Walsh D.A."/>
            <person name="Denef V.J."/>
            <person name="McMahon K.D."/>
            <person name="Konstantinidis K.T."/>
            <person name="Eloe-Fadrosh E.A."/>
            <person name="Kyrpides N.C."/>
            <person name="Woyke T."/>
        </authorList>
    </citation>
    <scope>NUCLEOTIDE SEQUENCE</scope>
    <source>
        <strain evidence="2">GVMAG-M-3300027734-16</strain>
    </source>
</reference>